<comment type="similarity">
    <text evidence="2">Belongs to the OmpP1/FadL family.</text>
</comment>
<dbReference type="GO" id="GO:0009279">
    <property type="term" value="C:cell outer membrane"/>
    <property type="evidence" value="ECO:0007669"/>
    <property type="project" value="UniProtKB-SubCell"/>
</dbReference>
<gene>
    <name evidence="9" type="ORF">SAMN04487974_11336</name>
</gene>
<evidence type="ECO:0000256" key="2">
    <source>
        <dbReference type="ARBA" id="ARBA00008163"/>
    </source>
</evidence>
<feature type="signal peptide" evidence="8">
    <location>
        <begin position="1"/>
        <end position="24"/>
    </location>
</feature>
<dbReference type="Gene3D" id="2.40.160.60">
    <property type="entry name" value="Outer membrane protein transport protein (OMPP1/FadL/TodX)"/>
    <property type="match status" value="1"/>
</dbReference>
<keyword evidence="7" id="KW-0998">Cell outer membrane</keyword>
<feature type="chain" id="PRO_5011540483" evidence="8">
    <location>
        <begin position="25"/>
        <end position="375"/>
    </location>
</feature>
<evidence type="ECO:0000256" key="3">
    <source>
        <dbReference type="ARBA" id="ARBA00022452"/>
    </source>
</evidence>
<dbReference type="RefSeq" id="WP_090597772.1">
    <property type="nucleotide sequence ID" value="NZ_FNCS01000013.1"/>
</dbReference>
<keyword evidence="5 8" id="KW-0732">Signal</keyword>
<organism evidence="9 10">
    <name type="scientific">Pelagibacterium luteolum</name>
    <dbReference type="NCBI Taxonomy" id="440168"/>
    <lineage>
        <taxon>Bacteria</taxon>
        <taxon>Pseudomonadati</taxon>
        <taxon>Pseudomonadota</taxon>
        <taxon>Alphaproteobacteria</taxon>
        <taxon>Hyphomicrobiales</taxon>
        <taxon>Devosiaceae</taxon>
        <taxon>Pelagibacterium</taxon>
    </lineage>
</organism>
<evidence type="ECO:0000313" key="10">
    <source>
        <dbReference type="Proteomes" id="UP000199495"/>
    </source>
</evidence>
<keyword evidence="6" id="KW-0472">Membrane</keyword>
<evidence type="ECO:0000256" key="8">
    <source>
        <dbReference type="SAM" id="SignalP"/>
    </source>
</evidence>
<keyword evidence="4" id="KW-0812">Transmembrane</keyword>
<evidence type="ECO:0000313" key="9">
    <source>
        <dbReference type="EMBL" id="SDG93866.1"/>
    </source>
</evidence>
<dbReference type="OrthoDB" id="19849at2"/>
<evidence type="ECO:0000256" key="7">
    <source>
        <dbReference type="ARBA" id="ARBA00023237"/>
    </source>
</evidence>
<evidence type="ECO:0000256" key="4">
    <source>
        <dbReference type="ARBA" id="ARBA00022692"/>
    </source>
</evidence>
<comment type="subcellular location">
    <subcellularLocation>
        <location evidence="1">Cell outer membrane</location>
        <topology evidence="1">Multi-pass membrane protein</topology>
    </subcellularLocation>
</comment>
<dbReference type="EMBL" id="FNCS01000013">
    <property type="protein sequence ID" value="SDG93866.1"/>
    <property type="molecule type" value="Genomic_DNA"/>
</dbReference>
<dbReference type="Pfam" id="PF03349">
    <property type="entry name" value="Toluene_X"/>
    <property type="match status" value="1"/>
</dbReference>
<accession>A0A1G7YC38</accession>
<dbReference type="STRING" id="440168.SAMN04487974_11336"/>
<reference evidence="9 10" key="1">
    <citation type="submission" date="2016-10" db="EMBL/GenBank/DDBJ databases">
        <authorList>
            <person name="de Groot N.N."/>
        </authorList>
    </citation>
    <scope>NUCLEOTIDE SEQUENCE [LARGE SCALE GENOMIC DNA]</scope>
    <source>
        <strain evidence="9 10">CGMCC 1.10267</strain>
    </source>
</reference>
<dbReference type="Proteomes" id="UP000199495">
    <property type="component" value="Unassembled WGS sequence"/>
</dbReference>
<dbReference type="AlphaFoldDB" id="A0A1G7YC38"/>
<evidence type="ECO:0000256" key="6">
    <source>
        <dbReference type="ARBA" id="ARBA00023136"/>
    </source>
</evidence>
<keyword evidence="3" id="KW-1134">Transmembrane beta strand</keyword>
<proteinExistence type="inferred from homology"/>
<dbReference type="SUPFAM" id="SSF56935">
    <property type="entry name" value="Porins"/>
    <property type="match status" value="1"/>
</dbReference>
<name>A0A1G7YC38_9HYPH</name>
<sequence>MATFKSTTALAALALAAMASTAHAGGLEANGYNWDLLFDPATYAAKATVTHVNIEHDIENPTGFPALGGAAIPGTVSSSADRVHYNLAVKADFNDQATCLMSAQNPFGNGVDRNLAYAALTGQAARERLTSFDAGLTCSYGFDVGPGTLSPILGISAQTLGYEADIPTGLTTTAPLSIAGSGTGWRVGAAYEIPEIALRVSAIYNAAVDYTLTGTAFGGPATADATTPQSFEVKGQTGIAPGWLVLGSVKWVDWSVLQSLSVATVGPVVGTDFSYRDGWTVTGGVGHAITPDLTLLGTITWDRGTSSVNDSGVLISGTQTDRWGATLGGAYNLAENLELSGGVSYSIIGSGENLRGETWDDGSVLGISASLKAHF</sequence>
<keyword evidence="10" id="KW-1185">Reference proteome</keyword>
<dbReference type="PANTHER" id="PTHR35093:SF8">
    <property type="entry name" value="OUTER MEMBRANE PROTEIN NMB0088-RELATED"/>
    <property type="match status" value="1"/>
</dbReference>
<dbReference type="PANTHER" id="PTHR35093">
    <property type="entry name" value="OUTER MEMBRANE PROTEIN NMB0088-RELATED"/>
    <property type="match status" value="1"/>
</dbReference>
<dbReference type="InterPro" id="IPR005017">
    <property type="entry name" value="OMPP1/FadL/TodX"/>
</dbReference>
<evidence type="ECO:0000256" key="5">
    <source>
        <dbReference type="ARBA" id="ARBA00022729"/>
    </source>
</evidence>
<dbReference type="GO" id="GO:0015483">
    <property type="term" value="F:long-chain fatty acid transporting porin activity"/>
    <property type="evidence" value="ECO:0007669"/>
    <property type="project" value="TreeGrafter"/>
</dbReference>
<evidence type="ECO:0000256" key="1">
    <source>
        <dbReference type="ARBA" id="ARBA00004571"/>
    </source>
</evidence>
<protein>
    <submittedName>
        <fullName evidence="9">Long-chain fatty acid transport protein</fullName>
    </submittedName>
</protein>